<reference evidence="2" key="1">
    <citation type="submission" date="2022-07" db="EMBL/GenBank/DDBJ databases">
        <authorList>
            <person name="Macas J."/>
            <person name="Novak P."/>
            <person name="Neumann P."/>
        </authorList>
    </citation>
    <scope>NUCLEOTIDE SEQUENCE</scope>
</reference>
<feature type="domain" description="F-box associated beta-propeller type 1" evidence="1">
    <location>
        <begin position="134"/>
        <end position="274"/>
    </location>
</feature>
<evidence type="ECO:0000259" key="1">
    <source>
        <dbReference type="Pfam" id="PF07734"/>
    </source>
</evidence>
<protein>
    <recommendedName>
        <fullName evidence="1">F-box associated beta-propeller type 1 domain-containing protein</fullName>
    </recommendedName>
</protein>
<accession>A0AAV0EDM1</accession>
<comment type="caution">
    <text evidence="2">The sequence shown here is derived from an EMBL/GenBank/DDBJ whole genome shotgun (WGS) entry which is preliminary data.</text>
</comment>
<gene>
    <name evidence="2" type="ORF">CEPIT_LOCUS22579</name>
</gene>
<evidence type="ECO:0000313" key="2">
    <source>
        <dbReference type="EMBL" id="CAH9119201.1"/>
    </source>
</evidence>
<dbReference type="PANTHER" id="PTHR35546">
    <property type="entry name" value="F-BOX PROTEIN INTERACTION DOMAIN PROTEIN-RELATED"/>
    <property type="match status" value="1"/>
</dbReference>
<dbReference type="Proteomes" id="UP001152523">
    <property type="component" value="Unassembled WGS sequence"/>
</dbReference>
<organism evidence="2 3">
    <name type="scientific">Cuscuta epithymum</name>
    <dbReference type="NCBI Taxonomy" id="186058"/>
    <lineage>
        <taxon>Eukaryota</taxon>
        <taxon>Viridiplantae</taxon>
        <taxon>Streptophyta</taxon>
        <taxon>Embryophyta</taxon>
        <taxon>Tracheophyta</taxon>
        <taxon>Spermatophyta</taxon>
        <taxon>Magnoliopsida</taxon>
        <taxon>eudicotyledons</taxon>
        <taxon>Gunneridae</taxon>
        <taxon>Pentapetalae</taxon>
        <taxon>asterids</taxon>
        <taxon>lamiids</taxon>
        <taxon>Solanales</taxon>
        <taxon>Convolvulaceae</taxon>
        <taxon>Cuscuteae</taxon>
        <taxon>Cuscuta</taxon>
        <taxon>Cuscuta subgen. Cuscuta</taxon>
    </lineage>
</organism>
<dbReference type="PANTHER" id="PTHR35546:SF25">
    <property type="entry name" value="F-BOX DOMAIN-CONTAINING PROTEIN"/>
    <property type="match status" value="1"/>
</dbReference>
<name>A0AAV0EDM1_9ASTE</name>
<dbReference type="EMBL" id="CAMAPF010000913">
    <property type="protein sequence ID" value="CAH9119201.1"/>
    <property type="molecule type" value="Genomic_DNA"/>
</dbReference>
<dbReference type="AlphaFoldDB" id="A0AAV0EDM1"/>
<feature type="domain" description="F-box associated beta-propeller type 1" evidence="1">
    <location>
        <begin position="521"/>
        <end position="663"/>
    </location>
</feature>
<dbReference type="InterPro" id="IPR006527">
    <property type="entry name" value="F-box-assoc_dom_typ1"/>
</dbReference>
<keyword evidence="3" id="KW-1185">Reference proteome</keyword>
<proteinExistence type="predicted"/>
<sequence length="776" mass="85911">MDSSDEIDISDDIFGLDISGLTHHDFNPMPDTLHILGDEKACEVDSEIIRNELIKTHALPFLPAKALLRFKSVSSEWDKRISSPLLAHHQSFSFRKLSGFFYQTFNGLRFFSLDASAYGVPRPLLDFLPAEKHLMCSTNGLLLFRCSDSYYVCNPATGDRNMLPNPLYYHGTNPSAVLAYEPSLNNIEAYYQVICAFTAFDSPVVFFEIYSSETRSWRISSAICPELEDLDHYGDGFYLNGCAYWEISSPSPSPSAQLLAFDVQSGECGVLSVPSDGGVFTVVGDEICYVTSRKHLDEVFAFDIYGGLEMGLKRSVYLNLSGFTESKVVPAAGEDAGDCLLILCVAEDGRQVLQKYGLSEQKVKVLCSPCEIALHARLLPYKKPGQRMDSSDEIDISDDIFGLDISGLTHHDFNPMPGTLHILGDEKACEVDSEIIRNELIKTHALPFLPAKALLRFKSVSSEWDKRISSPLLAHHQSFSFRKLSGFFYQTFNGLRFFSLDAAAYGVPRPLLDFLPADNHLMCSTNGLLLFRCSDSYYVCNPATGDRNMLPNPRYYHGTDPSAVLAYEPSLNNIEAYYQVICAFTAFDSPVVFFEIYSSETRSWRISSAICPELEDSDHYGDGFYLNGCAYWEISSPSPSPSAQLLAFDVQSEECGVLSVPSDGGVFTVVGDEICYVTSQKHLDDVFAFDIYGGLEMGLKRSVYLNLSGFTESKVVPAAGADAGDCLLILCVAEDGMQVLQKYGLSEQKVKVLCSPCEIALHARLLPYVNSLAIVT</sequence>
<evidence type="ECO:0000313" key="3">
    <source>
        <dbReference type="Proteomes" id="UP001152523"/>
    </source>
</evidence>
<dbReference type="NCBIfam" id="TIGR01640">
    <property type="entry name" value="F_box_assoc_1"/>
    <property type="match status" value="2"/>
</dbReference>
<dbReference type="InterPro" id="IPR055290">
    <property type="entry name" value="At3g26010-like"/>
</dbReference>
<dbReference type="Pfam" id="PF07734">
    <property type="entry name" value="FBA_1"/>
    <property type="match status" value="2"/>
</dbReference>
<dbReference type="InterPro" id="IPR017451">
    <property type="entry name" value="F-box-assoc_interact_dom"/>
</dbReference>